<reference evidence="1 2" key="1">
    <citation type="submission" date="2018-10" db="EMBL/GenBank/DDBJ databases">
        <title>Isolation from soil.</title>
        <authorList>
            <person name="Hu J."/>
        </authorList>
    </citation>
    <scope>NUCLEOTIDE SEQUENCE [LARGE SCALE GENOMIC DNA]</scope>
    <source>
        <strain evidence="1 2">NEAU-Ht49</strain>
    </source>
</reference>
<dbReference type="EMBL" id="RFFG01000133">
    <property type="protein sequence ID" value="RMI36546.1"/>
    <property type="molecule type" value="Genomic_DNA"/>
</dbReference>
<dbReference type="AlphaFoldDB" id="A0A3M2LHG8"/>
<proteinExistence type="predicted"/>
<dbReference type="Proteomes" id="UP000282674">
    <property type="component" value="Unassembled WGS sequence"/>
</dbReference>
<accession>A0A3M2LHG8</accession>
<evidence type="ECO:0000313" key="2">
    <source>
        <dbReference type="Proteomes" id="UP000282674"/>
    </source>
</evidence>
<sequence>MAGARPAGAVTQRGCLSPFFMSHIAALPSDVRATTPMLEQTLPAFTDACCAATVAIGLAGWDVDFAVPPGSAPSAPDFAAFLPLEPQAAPAKATAASVSTAPAVRILVIACHPRLSVALTDLTLRKVSTRTRY</sequence>
<name>A0A3M2LHG8_9ACTN</name>
<evidence type="ECO:0000313" key="1">
    <source>
        <dbReference type="EMBL" id="RMI36546.1"/>
    </source>
</evidence>
<gene>
    <name evidence="1" type="ORF">EBO15_38395</name>
</gene>
<organism evidence="1 2">
    <name type="scientific">Actinomadura harenae</name>
    <dbReference type="NCBI Taxonomy" id="2483351"/>
    <lineage>
        <taxon>Bacteria</taxon>
        <taxon>Bacillati</taxon>
        <taxon>Actinomycetota</taxon>
        <taxon>Actinomycetes</taxon>
        <taxon>Streptosporangiales</taxon>
        <taxon>Thermomonosporaceae</taxon>
        <taxon>Actinomadura</taxon>
    </lineage>
</organism>
<protein>
    <submittedName>
        <fullName evidence="1">Uncharacterized protein</fullName>
    </submittedName>
</protein>
<keyword evidence="2" id="KW-1185">Reference proteome</keyword>
<comment type="caution">
    <text evidence="1">The sequence shown here is derived from an EMBL/GenBank/DDBJ whole genome shotgun (WGS) entry which is preliminary data.</text>
</comment>